<reference evidence="1 2" key="1">
    <citation type="submission" date="2019-05" db="EMBL/GenBank/DDBJ databases">
        <title>Another draft genome of Portunus trituberculatus and its Hox gene families provides insights of decapod evolution.</title>
        <authorList>
            <person name="Jeong J.-H."/>
            <person name="Song I."/>
            <person name="Kim S."/>
            <person name="Choi T."/>
            <person name="Kim D."/>
            <person name="Ryu S."/>
            <person name="Kim W."/>
        </authorList>
    </citation>
    <scope>NUCLEOTIDE SEQUENCE [LARGE SCALE GENOMIC DNA]</scope>
    <source>
        <tissue evidence="1">Muscle</tissue>
    </source>
</reference>
<keyword evidence="2" id="KW-1185">Reference proteome</keyword>
<dbReference type="AlphaFoldDB" id="A0A5B7I3L3"/>
<accession>A0A5B7I3L3</accession>
<evidence type="ECO:0000313" key="2">
    <source>
        <dbReference type="Proteomes" id="UP000324222"/>
    </source>
</evidence>
<dbReference type="EMBL" id="VSRR010043593">
    <property type="protein sequence ID" value="MPC76536.1"/>
    <property type="molecule type" value="Genomic_DNA"/>
</dbReference>
<gene>
    <name evidence="1" type="ORF">E2C01_070953</name>
</gene>
<protein>
    <submittedName>
        <fullName evidence="1">Uncharacterized protein</fullName>
    </submittedName>
</protein>
<organism evidence="1 2">
    <name type="scientific">Portunus trituberculatus</name>
    <name type="common">Swimming crab</name>
    <name type="synonym">Neptunus trituberculatus</name>
    <dbReference type="NCBI Taxonomy" id="210409"/>
    <lineage>
        <taxon>Eukaryota</taxon>
        <taxon>Metazoa</taxon>
        <taxon>Ecdysozoa</taxon>
        <taxon>Arthropoda</taxon>
        <taxon>Crustacea</taxon>
        <taxon>Multicrustacea</taxon>
        <taxon>Malacostraca</taxon>
        <taxon>Eumalacostraca</taxon>
        <taxon>Eucarida</taxon>
        <taxon>Decapoda</taxon>
        <taxon>Pleocyemata</taxon>
        <taxon>Brachyura</taxon>
        <taxon>Eubrachyura</taxon>
        <taxon>Portunoidea</taxon>
        <taxon>Portunidae</taxon>
        <taxon>Portuninae</taxon>
        <taxon>Portunus</taxon>
    </lineage>
</organism>
<comment type="caution">
    <text evidence="1">The sequence shown here is derived from an EMBL/GenBank/DDBJ whole genome shotgun (WGS) entry which is preliminary data.</text>
</comment>
<proteinExistence type="predicted"/>
<name>A0A5B7I3L3_PORTR</name>
<dbReference type="Proteomes" id="UP000324222">
    <property type="component" value="Unassembled WGS sequence"/>
</dbReference>
<evidence type="ECO:0000313" key="1">
    <source>
        <dbReference type="EMBL" id="MPC76536.1"/>
    </source>
</evidence>
<sequence length="63" mass="7196">MATPNPASEFLSGEGTRNIPRSDCSFVGDPKYLDTSLNFFFINFFNIRSLRSNFQSRTPPLLY</sequence>